<evidence type="ECO:0000313" key="3">
    <source>
        <dbReference type="Proteomes" id="UP000784880"/>
    </source>
</evidence>
<gene>
    <name evidence="2" type="ORF">KS419_01685</name>
</gene>
<proteinExistence type="predicted"/>
<feature type="region of interest" description="Disordered" evidence="1">
    <location>
        <begin position="26"/>
        <end position="56"/>
    </location>
</feature>
<comment type="caution">
    <text evidence="2">The sequence shown here is derived from an EMBL/GenBank/DDBJ whole genome shotgun (WGS) entry which is preliminary data.</text>
</comment>
<feature type="compositionally biased region" description="Basic and acidic residues" evidence="1">
    <location>
        <begin position="47"/>
        <end position="56"/>
    </location>
</feature>
<dbReference type="RefSeq" id="WP_217064359.1">
    <property type="nucleotide sequence ID" value="NZ_JAHQCS010000031.1"/>
</dbReference>
<organism evidence="2 3">
    <name type="scientific">Evansella tamaricis</name>
    <dbReference type="NCBI Taxonomy" id="2069301"/>
    <lineage>
        <taxon>Bacteria</taxon>
        <taxon>Bacillati</taxon>
        <taxon>Bacillota</taxon>
        <taxon>Bacilli</taxon>
        <taxon>Bacillales</taxon>
        <taxon>Bacillaceae</taxon>
        <taxon>Evansella</taxon>
    </lineage>
</organism>
<dbReference type="Proteomes" id="UP000784880">
    <property type="component" value="Unassembled WGS sequence"/>
</dbReference>
<protein>
    <submittedName>
        <fullName evidence="2">Uncharacterized protein</fullName>
    </submittedName>
</protein>
<name>A0ABS6J9V4_9BACI</name>
<sequence length="56" mass="6704">MKKLKNEFFQEQKQISPMEEFAKEYNPQSTENAMDSIQETYETLSPEDTRKKNQKS</sequence>
<evidence type="ECO:0000313" key="2">
    <source>
        <dbReference type="EMBL" id="MBU9710466.1"/>
    </source>
</evidence>
<keyword evidence="3" id="KW-1185">Reference proteome</keyword>
<dbReference type="EMBL" id="JAHQCS010000031">
    <property type="protein sequence ID" value="MBU9710466.1"/>
    <property type="molecule type" value="Genomic_DNA"/>
</dbReference>
<reference evidence="2 3" key="1">
    <citation type="submission" date="2021-06" db="EMBL/GenBank/DDBJ databases">
        <title>Bacillus sp. RD4P76, an endophyte from a halophyte.</title>
        <authorList>
            <person name="Sun J.-Q."/>
        </authorList>
    </citation>
    <scope>NUCLEOTIDE SEQUENCE [LARGE SCALE GENOMIC DNA]</scope>
    <source>
        <strain evidence="2 3">CGMCC 1.15917</strain>
    </source>
</reference>
<evidence type="ECO:0000256" key="1">
    <source>
        <dbReference type="SAM" id="MobiDB-lite"/>
    </source>
</evidence>
<accession>A0ABS6J9V4</accession>
<feature type="compositionally biased region" description="Polar residues" evidence="1">
    <location>
        <begin position="26"/>
        <end position="43"/>
    </location>
</feature>